<dbReference type="EMBL" id="LN614830">
    <property type="protein sequence ID" value="CEG61932.1"/>
    <property type="molecule type" value="Genomic_DNA"/>
</dbReference>
<evidence type="ECO:0000313" key="3">
    <source>
        <dbReference type="Proteomes" id="UP000032414"/>
    </source>
</evidence>
<evidence type="ECO:0000256" key="1">
    <source>
        <dbReference type="SAM" id="Phobius"/>
    </source>
</evidence>
<proteinExistence type="predicted"/>
<sequence length="69" mass="8015">MVCKKNSGTFLTIFYPSQDPSQEINILKNFSQDCFFIFSLAKIAELILIFVQLELVDNFLILHLKNNVF</sequence>
<gene>
    <name evidence="2" type="ORF">LMI_2678</name>
</gene>
<keyword evidence="1" id="KW-0812">Transmembrane</keyword>
<organism evidence="2 3">
    <name type="scientific">Legionella micdadei</name>
    <name type="common">Tatlockia micdadei</name>
    <dbReference type="NCBI Taxonomy" id="451"/>
    <lineage>
        <taxon>Bacteria</taxon>
        <taxon>Pseudomonadati</taxon>
        <taxon>Pseudomonadota</taxon>
        <taxon>Gammaproteobacteria</taxon>
        <taxon>Legionellales</taxon>
        <taxon>Legionellaceae</taxon>
        <taxon>Legionella</taxon>
    </lineage>
</organism>
<accession>A0A098GIV3</accession>
<feature type="transmembrane region" description="Helical" evidence="1">
    <location>
        <begin position="34"/>
        <end position="53"/>
    </location>
</feature>
<dbReference type="AlphaFoldDB" id="A0A098GIV3"/>
<keyword evidence="1" id="KW-1133">Transmembrane helix</keyword>
<evidence type="ECO:0000313" key="2">
    <source>
        <dbReference type="EMBL" id="CEG61932.1"/>
    </source>
</evidence>
<reference evidence="3" key="1">
    <citation type="submission" date="2014-09" db="EMBL/GenBank/DDBJ databases">
        <authorList>
            <person name="Gomez-Valero L."/>
        </authorList>
    </citation>
    <scope>NUCLEOTIDE SEQUENCE [LARGE SCALE GENOMIC DNA]</scope>
    <source>
        <strain evidence="3">ATCC33218</strain>
    </source>
</reference>
<protein>
    <submittedName>
        <fullName evidence="2">Uncharacterized protein</fullName>
    </submittedName>
</protein>
<dbReference type="HOGENOM" id="CLU_2774525_0_0_6"/>
<keyword evidence="1" id="KW-0472">Membrane</keyword>
<dbReference type="STRING" id="451.B6N58_02820"/>
<dbReference type="Proteomes" id="UP000032414">
    <property type="component" value="Chromosome I"/>
</dbReference>
<dbReference type="KEGG" id="tmc:LMI_2678"/>
<name>A0A098GIV3_LEGMI</name>